<gene>
    <name evidence="1" type="ORF">IEN85_17170</name>
</gene>
<protein>
    <submittedName>
        <fullName evidence="1">DUF1501 domain-containing protein</fullName>
    </submittedName>
</protein>
<comment type="caution">
    <text evidence="1">The sequence shown here is derived from an EMBL/GenBank/DDBJ whole genome shotgun (WGS) entry which is preliminary data.</text>
</comment>
<dbReference type="InterPro" id="IPR010869">
    <property type="entry name" value="DUF1501"/>
</dbReference>
<dbReference type="InterPro" id="IPR017850">
    <property type="entry name" value="Alkaline_phosphatase_core_sf"/>
</dbReference>
<dbReference type="Proteomes" id="UP000622317">
    <property type="component" value="Unassembled WGS sequence"/>
</dbReference>
<sequence length="429" mass="46487">MSSRVSAQGLPAAGGHKALVCLFLDGGNDSFNMLVPRESDEFQRYRAARAGLSLQAEELLPIADAASARAFGLHPEMAAMQSLYAAGELAFVCNVGTLIEPTTLAAFENRSARLPLGLFSHSDQVMHWQTSTPDKRDSKGWFGRMADVLDALNESPKVSMNISLAGTNILQSGDSLIPYSITPNGAIDLQFYGNEDHQYFKGAVDSVLDQQYQNLLQRTYARFNRSAIDLGVEFNAAVGEEIPFSTEFPDTRLGDELKMIARSIAASGNLGHQRQTFLTRRGGFDTHDDLMDAHEGLMREVSDAVGAFWAAIKEMGLEDEVVLFSASDFGRTLTSNGDGTDHGWGGNHFVLGGGLHGGRLYGDYPENIGLGNDLDTGRGRLIPTTSVDQYFAELALWLGTSQSDLSLALPNIERFYDLGSSSSPLGLWG</sequence>
<evidence type="ECO:0000313" key="1">
    <source>
        <dbReference type="EMBL" id="MBD5781235.1"/>
    </source>
</evidence>
<dbReference type="RefSeq" id="WP_191618335.1">
    <property type="nucleotide sequence ID" value="NZ_JACYFG010000040.1"/>
</dbReference>
<dbReference type="Pfam" id="PF07394">
    <property type="entry name" value="DUF1501"/>
    <property type="match status" value="1"/>
</dbReference>
<keyword evidence="2" id="KW-1185">Reference proteome</keyword>
<accession>A0A927FCL3</accession>
<organism evidence="1 2">
    <name type="scientific">Pelagicoccus enzymogenes</name>
    <dbReference type="NCBI Taxonomy" id="2773457"/>
    <lineage>
        <taxon>Bacteria</taxon>
        <taxon>Pseudomonadati</taxon>
        <taxon>Verrucomicrobiota</taxon>
        <taxon>Opitutia</taxon>
        <taxon>Puniceicoccales</taxon>
        <taxon>Pelagicoccaceae</taxon>
        <taxon>Pelagicoccus</taxon>
    </lineage>
</organism>
<dbReference type="PANTHER" id="PTHR43737:SF1">
    <property type="entry name" value="DUF1501 DOMAIN-CONTAINING PROTEIN"/>
    <property type="match status" value="1"/>
</dbReference>
<dbReference type="PANTHER" id="PTHR43737">
    <property type="entry name" value="BLL7424 PROTEIN"/>
    <property type="match status" value="1"/>
</dbReference>
<reference evidence="1" key="1">
    <citation type="submission" date="2020-09" db="EMBL/GenBank/DDBJ databases">
        <title>Pelagicoccus enzymogenes sp. nov. with an EPS production, isolated from marine sediment.</title>
        <authorList>
            <person name="Feng X."/>
        </authorList>
    </citation>
    <scope>NUCLEOTIDE SEQUENCE</scope>
    <source>
        <strain evidence="1">NFK12</strain>
    </source>
</reference>
<name>A0A927FCL3_9BACT</name>
<proteinExistence type="predicted"/>
<dbReference type="EMBL" id="JACYFG010000040">
    <property type="protein sequence ID" value="MBD5781235.1"/>
    <property type="molecule type" value="Genomic_DNA"/>
</dbReference>
<evidence type="ECO:0000313" key="2">
    <source>
        <dbReference type="Proteomes" id="UP000622317"/>
    </source>
</evidence>
<dbReference type="AlphaFoldDB" id="A0A927FCL3"/>
<dbReference type="SUPFAM" id="SSF53649">
    <property type="entry name" value="Alkaline phosphatase-like"/>
    <property type="match status" value="1"/>
</dbReference>